<accession>A0ABX8TNT7</accession>
<name>A0ABX8TNT7_9CAUL</name>
<dbReference type="GeneID" id="94377254"/>
<keyword evidence="1" id="KW-0614">Plasmid</keyword>
<evidence type="ECO:0000313" key="1">
    <source>
        <dbReference type="EMBL" id="QYC12399.1"/>
    </source>
</evidence>
<dbReference type="RefSeq" id="WP_219373716.1">
    <property type="nucleotide sequence ID" value="NZ_CP080035.1"/>
</dbReference>
<reference evidence="1 2" key="1">
    <citation type="submission" date="2021-07" db="EMBL/GenBank/DDBJ databases">
        <title>Isolation and characterization of bacteria from a gold mining with a capacity of golden bioaccumulation.</title>
        <authorList>
            <person name="Yang X.J."/>
        </authorList>
    </citation>
    <scope>NUCLEOTIDE SEQUENCE [LARGE SCALE GENOMIC DNA]</scope>
    <source>
        <strain evidence="1 2">Au29</strain>
        <plasmid evidence="1 2">unnamed1</plasmid>
    </source>
</reference>
<protein>
    <submittedName>
        <fullName evidence="1">Uncharacterized protein</fullName>
    </submittedName>
</protein>
<keyword evidence="2" id="KW-1185">Reference proteome</keyword>
<gene>
    <name evidence="1" type="ORF">KWG56_18320</name>
</gene>
<dbReference type="Proteomes" id="UP000824334">
    <property type="component" value="Plasmid unnamed1"/>
</dbReference>
<organism evidence="1 2">
    <name type="scientific">Brevundimonas nasdae</name>
    <dbReference type="NCBI Taxonomy" id="172043"/>
    <lineage>
        <taxon>Bacteria</taxon>
        <taxon>Pseudomonadati</taxon>
        <taxon>Pseudomonadota</taxon>
        <taxon>Alphaproteobacteria</taxon>
        <taxon>Caulobacterales</taxon>
        <taxon>Caulobacteraceae</taxon>
        <taxon>Brevundimonas</taxon>
    </lineage>
</organism>
<proteinExistence type="predicted"/>
<sequence>MDTQIPIWLAILAAVLAVVVASADFGGKLFPSSQVPNGLERLNSTDDPIGIYLNTATGCEWSGQSIRSLSQHLDGNGNPICRAK</sequence>
<dbReference type="EMBL" id="CP080035">
    <property type="protein sequence ID" value="QYC12399.1"/>
    <property type="molecule type" value="Genomic_DNA"/>
</dbReference>
<evidence type="ECO:0000313" key="2">
    <source>
        <dbReference type="Proteomes" id="UP000824334"/>
    </source>
</evidence>
<geneLocation type="plasmid" evidence="1 2">
    <name>unnamed1</name>
</geneLocation>